<comment type="caution">
    <text evidence="1">The sequence shown here is derived from an EMBL/GenBank/DDBJ whole genome shotgun (WGS) entry which is preliminary data.</text>
</comment>
<sequence>FSKIVSEEWKKLSEEEKSKWQRKYHISRDQQLHNSINKCAQIELQTYQMGENENANANHVTNNIYHNENSMDYPKVNEVKLQINLLQGAVITNQSEEGSSKIHPSSIYYKYYTL</sequence>
<organism evidence="1 2">
    <name type="scientific">Funneliformis caledonium</name>
    <dbReference type="NCBI Taxonomy" id="1117310"/>
    <lineage>
        <taxon>Eukaryota</taxon>
        <taxon>Fungi</taxon>
        <taxon>Fungi incertae sedis</taxon>
        <taxon>Mucoromycota</taxon>
        <taxon>Glomeromycotina</taxon>
        <taxon>Glomeromycetes</taxon>
        <taxon>Glomerales</taxon>
        <taxon>Glomeraceae</taxon>
        <taxon>Funneliformis</taxon>
    </lineage>
</organism>
<proteinExistence type="predicted"/>
<evidence type="ECO:0000313" key="1">
    <source>
        <dbReference type="EMBL" id="CAG8710974.1"/>
    </source>
</evidence>
<dbReference type="InterPro" id="IPR036910">
    <property type="entry name" value="HMG_box_dom_sf"/>
</dbReference>
<dbReference type="AlphaFoldDB" id="A0A9N9HXJ3"/>
<dbReference type="Gene3D" id="1.10.30.10">
    <property type="entry name" value="High mobility group box domain"/>
    <property type="match status" value="1"/>
</dbReference>
<dbReference type="SUPFAM" id="SSF47095">
    <property type="entry name" value="HMG-box"/>
    <property type="match status" value="1"/>
</dbReference>
<accession>A0A9N9HXJ3</accession>
<dbReference type="CDD" id="cd00084">
    <property type="entry name" value="HMG-box_SF"/>
    <property type="match status" value="1"/>
</dbReference>
<protein>
    <submittedName>
        <fullName evidence="1">15393_t:CDS:1</fullName>
    </submittedName>
</protein>
<gene>
    <name evidence="1" type="ORF">FCALED_LOCUS13913</name>
</gene>
<dbReference type="EMBL" id="CAJVPQ010008892">
    <property type="protein sequence ID" value="CAG8710974.1"/>
    <property type="molecule type" value="Genomic_DNA"/>
</dbReference>
<evidence type="ECO:0000313" key="2">
    <source>
        <dbReference type="Proteomes" id="UP000789570"/>
    </source>
</evidence>
<feature type="non-terminal residue" evidence="1">
    <location>
        <position position="1"/>
    </location>
</feature>
<keyword evidence="2" id="KW-1185">Reference proteome</keyword>
<name>A0A9N9HXJ3_9GLOM</name>
<reference evidence="1" key="1">
    <citation type="submission" date="2021-06" db="EMBL/GenBank/DDBJ databases">
        <authorList>
            <person name="Kallberg Y."/>
            <person name="Tangrot J."/>
            <person name="Rosling A."/>
        </authorList>
    </citation>
    <scope>NUCLEOTIDE SEQUENCE</scope>
    <source>
        <strain evidence="1">UK204</strain>
    </source>
</reference>
<dbReference type="Proteomes" id="UP000789570">
    <property type="component" value="Unassembled WGS sequence"/>
</dbReference>